<dbReference type="AlphaFoldDB" id="A0A6G0Y793"/>
<evidence type="ECO:0000313" key="3">
    <source>
        <dbReference type="EMBL" id="KAF0750314.1"/>
    </source>
</evidence>
<gene>
    <name evidence="3" type="ORF">FWK35_00021478</name>
</gene>
<dbReference type="Proteomes" id="UP000478052">
    <property type="component" value="Unassembled WGS sequence"/>
</dbReference>
<keyword evidence="4" id="KW-1185">Reference proteome</keyword>
<sequence>IIYTFVMKCIILALVPIYGCIAYDCSERKINLTSFNSLEVDHCCTELHTTAIFHFSSDGIITGLMINHTTFATHTANGNIDKNRDCQGTSNASDKGSWKNVVVP</sequence>
<keyword evidence="2" id="KW-0732">Signal</keyword>
<reference evidence="3 4" key="1">
    <citation type="submission" date="2019-08" db="EMBL/GenBank/DDBJ databases">
        <title>Whole genome of Aphis craccivora.</title>
        <authorList>
            <person name="Voronova N.V."/>
            <person name="Shulinski R.S."/>
            <person name="Bandarenka Y.V."/>
            <person name="Zhorov D.G."/>
            <person name="Warner D."/>
        </authorList>
    </citation>
    <scope>NUCLEOTIDE SEQUENCE [LARGE SCALE GENOMIC DNA]</scope>
    <source>
        <strain evidence="3">180601</strain>
        <tissue evidence="3">Whole Body</tissue>
    </source>
</reference>
<evidence type="ECO:0000313" key="4">
    <source>
        <dbReference type="Proteomes" id="UP000478052"/>
    </source>
</evidence>
<feature type="compositionally biased region" description="Polar residues" evidence="1">
    <location>
        <begin position="84"/>
        <end position="94"/>
    </location>
</feature>
<feature type="region of interest" description="Disordered" evidence="1">
    <location>
        <begin position="84"/>
        <end position="104"/>
    </location>
</feature>
<evidence type="ECO:0000256" key="1">
    <source>
        <dbReference type="SAM" id="MobiDB-lite"/>
    </source>
</evidence>
<protein>
    <submittedName>
        <fullName evidence="3">Uncharacterized protein</fullName>
    </submittedName>
</protein>
<comment type="caution">
    <text evidence="3">The sequence shown here is derived from an EMBL/GenBank/DDBJ whole genome shotgun (WGS) entry which is preliminary data.</text>
</comment>
<feature type="signal peptide" evidence="2">
    <location>
        <begin position="1"/>
        <end position="22"/>
    </location>
</feature>
<organism evidence="3 4">
    <name type="scientific">Aphis craccivora</name>
    <name type="common">Cowpea aphid</name>
    <dbReference type="NCBI Taxonomy" id="307492"/>
    <lineage>
        <taxon>Eukaryota</taxon>
        <taxon>Metazoa</taxon>
        <taxon>Ecdysozoa</taxon>
        <taxon>Arthropoda</taxon>
        <taxon>Hexapoda</taxon>
        <taxon>Insecta</taxon>
        <taxon>Pterygota</taxon>
        <taxon>Neoptera</taxon>
        <taxon>Paraneoptera</taxon>
        <taxon>Hemiptera</taxon>
        <taxon>Sternorrhyncha</taxon>
        <taxon>Aphidomorpha</taxon>
        <taxon>Aphidoidea</taxon>
        <taxon>Aphididae</taxon>
        <taxon>Aphidini</taxon>
        <taxon>Aphis</taxon>
        <taxon>Aphis</taxon>
    </lineage>
</organism>
<feature type="chain" id="PRO_5026279549" evidence="2">
    <location>
        <begin position="23"/>
        <end position="104"/>
    </location>
</feature>
<dbReference type="Pfam" id="PF24664">
    <property type="entry name" value="Monjiviricetes_fusion"/>
    <property type="match status" value="1"/>
</dbReference>
<name>A0A6G0Y793_APHCR</name>
<proteinExistence type="predicted"/>
<evidence type="ECO:0000256" key="2">
    <source>
        <dbReference type="SAM" id="SignalP"/>
    </source>
</evidence>
<accession>A0A6G0Y793</accession>
<dbReference type="EMBL" id="VUJU01005769">
    <property type="protein sequence ID" value="KAF0750314.1"/>
    <property type="molecule type" value="Genomic_DNA"/>
</dbReference>
<feature type="non-terminal residue" evidence="3">
    <location>
        <position position="1"/>
    </location>
</feature>